<proteinExistence type="predicted"/>
<dbReference type="Proteomes" id="UP000651452">
    <property type="component" value="Unassembled WGS sequence"/>
</dbReference>
<comment type="caution">
    <text evidence="2">The sequence shown here is derived from an EMBL/GenBank/DDBJ whole genome shotgun (WGS) entry which is preliminary data.</text>
</comment>
<keyword evidence="1" id="KW-0472">Membrane</keyword>
<accession>A0A8H7MKC3</accession>
<keyword evidence="1" id="KW-0812">Transmembrane</keyword>
<dbReference type="EMBL" id="RZGK01000008">
    <property type="protein sequence ID" value="KAF9696952.1"/>
    <property type="molecule type" value="Genomic_DNA"/>
</dbReference>
<dbReference type="OrthoDB" id="3744583at2759"/>
<evidence type="ECO:0000256" key="1">
    <source>
        <dbReference type="SAM" id="Phobius"/>
    </source>
</evidence>
<evidence type="ECO:0000313" key="3">
    <source>
        <dbReference type="Proteomes" id="UP000651452"/>
    </source>
</evidence>
<reference evidence="2" key="1">
    <citation type="submission" date="2018-12" db="EMBL/GenBank/DDBJ databases">
        <authorList>
            <person name="Syme R.A."/>
            <person name="Farfan-Caceres L."/>
            <person name="Lichtenzveig J."/>
        </authorList>
    </citation>
    <scope>NUCLEOTIDE SEQUENCE</scope>
    <source>
        <strain evidence="2">Al4</strain>
    </source>
</reference>
<keyword evidence="3" id="KW-1185">Reference proteome</keyword>
<reference evidence="2" key="2">
    <citation type="submission" date="2020-09" db="EMBL/GenBank/DDBJ databases">
        <title>Reference genome assembly for Australian Ascochyta lentis isolate Al4.</title>
        <authorList>
            <person name="Lee R.C."/>
            <person name="Farfan-Caceres L.M."/>
            <person name="Debler J.W."/>
            <person name="Williams A.H."/>
            <person name="Henares B.M."/>
        </authorList>
    </citation>
    <scope>NUCLEOTIDE SEQUENCE</scope>
    <source>
        <strain evidence="2">Al4</strain>
    </source>
</reference>
<sequence length="69" mass="7873">MAKTDAFRICIAILLFIQLTCWALTLLDLLSPGRPIALMRTSVRIVSQVFAKQQPAAVLLYKDFRSRMF</sequence>
<name>A0A8H7MKC3_9PLEO</name>
<gene>
    <name evidence="2" type="ORF">EKO04_004766</name>
</gene>
<evidence type="ECO:0000313" key="2">
    <source>
        <dbReference type="EMBL" id="KAF9696952.1"/>
    </source>
</evidence>
<organism evidence="2 3">
    <name type="scientific">Ascochyta lentis</name>
    <dbReference type="NCBI Taxonomy" id="205686"/>
    <lineage>
        <taxon>Eukaryota</taxon>
        <taxon>Fungi</taxon>
        <taxon>Dikarya</taxon>
        <taxon>Ascomycota</taxon>
        <taxon>Pezizomycotina</taxon>
        <taxon>Dothideomycetes</taxon>
        <taxon>Pleosporomycetidae</taxon>
        <taxon>Pleosporales</taxon>
        <taxon>Pleosporineae</taxon>
        <taxon>Didymellaceae</taxon>
        <taxon>Ascochyta</taxon>
    </lineage>
</organism>
<protein>
    <submittedName>
        <fullName evidence="2">Uncharacterized protein</fullName>
    </submittedName>
</protein>
<keyword evidence="1" id="KW-1133">Transmembrane helix</keyword>
<dbReference type="AlphaFoldDB" id="A0A8H7MKC3"/>
<feature type="transmembrane region" description="Helical" evidence="1">
    <location>
        <begin position="6"/>
        <end position="30"/>
    </location>
</feature>